<dbReference type="Pfam" id="PF02922">
    <property type="entry name" value="CBM_48"/>
    <property type="match status" value="1"/>
</dbReference>
<dbReference type="RefSeq" id="WP_118039972.1">
    <property type="nucleotide sequence ID" value="NZ_CABJFK010000007.1"/>
</dbReference>
<dbReference type="Pfam" id="PF02806">
    <property type="entry name" value="Alpha-amylase_C"/>
    <property type="match status" value="1"/>
</dbReference>
<dbReference type="InterPro" id="IPR037439">
    <property type="entry name" value="Branching_enzy"/>
</dbReference>
<dbReference type="GO" id="GO:0005829">
    <property type="term" value="C:cytosol"/>
    <property type="evidence" value="ECO:0007669"/>
    <property type="project" value="TreeGrafter"/>
</dbReference>
<dbReference type="HAMAP" id="MF_00685">
    <property type="entry name" value="GlgB"/>
    <property type="match status" value="1"/>
</dbReference>
<comment type="catalytic activity">
    <reaction evidence="1 10">
        <text>Transfers a segment of a (1-&gt;4)-alpha-D-glucan chain to a primary hydroxy group in a similar glucan chain.</text>
        <dbReference type="EC" id="2.4.1.18"/>
    </reaction>
</comment>
<dbReference type="GO" id="GO:0005978">
    <property type="term" value="P:glycogen biosynthetic process"/>
    <property type="evidence" value="ECO:0007669"/>
    <property type="project" value="UniProtKB-UniRule"/>
</dbReference>
<dbReference type="InterPro" id="IPR014756">
    <property type="entry name" value="Ig_E-set"/>
</dbReference>
<dbReference type="NCBIfam" id="NF003811">
    <property type="entry name" value="PRK05402.1"/>
    <property type="match status" value="1"/>
</dbReference>
<keyword evidence="9 10" id="KW-0119">Carbohydrate metabolism</keyword>
<dbReference type="NCBIfam" id="NF008967">
    <property type="entry name" value="PRK12313.1"/>
    <property type="match status" value="1"/>
</dbReference>
<dbReference type="SUPFAM" id="SSF51445">
    <property type="entry name" value="(Trans)glycosidases"/>
    <property type="match status" value="1"/>
</dbReference>
<dbReference type="CDD" id="cd11322">
    <property type="entry name" value="AmyAc_Glg_BE"/>
    <property type="match status" value="1"/>
</dbReference>
<evidence type="ECO:0000256" key="8">
    <source>
        <dbReference type="ARBA" id="ARBA00023056"/>
    </source>
</evidence>
<comment type="subunit">
    <text evidence="10">Monomer.</text>
</comment>
<dbReference type="UniPathway" id="UPA00164"/>
<dbReference type="FunFam" id="3.20.20.80:FF:000003">
    <property type="entry name" value="1,4-alpha-glucan branching enzyme GlgB"/>
    <property type="match status" value="1"/>
</dbReference>
<evidence type="ECO:0000313" key="11">
    <source>
        <dbReference type="EMBL" id="RHE39567.1"/>
    </source>
</evidence>
<keyword evidence="8 10" id="KW-0320">Glycogen biosynthesis</keyword>
<keyword evidence="5 10" id="KW-0321">Glycogen metabolism</keyword>
<dbReference type="CDD" id="cd02855">
    <property type="entry name" value="E_set_GBE_prok_N"/>
    <property type="match status" value="1"/>
</dbReference>
<dbReference type="InterPro" id="IPR006407">
    <property type="entry name" value="GlgB"/>
</dbReference>
<name>A0A414EL16_9FIRM</name>
<dbReference type="InterPro" id="IPR013783">
    <property type="entry name" value="Ig-like_fold"/>
</dbReference>
<dbReference type="SUPFAM" id="SSF81296">
    <property type="entry name" value="E set domains"/>
    <property type="match status" value="1"/>
</dbReference>
<gene>
    <name evidence="10" type="primary">glgB</name>
    <name evidence="11" type="ORF">DW740_10015</name>
</gene>
<dbReference type="InterPro" id="IPR044143">
    <property type="entry name" value="GlgB_N_E_set_prok"/>
</dbReference>
<comment type="function">
    <text evidence="2 10">Catalyzes the formation of the alpha-1,6-glucosidic linkages in glycogen by scission of a 1,4-alpha-linked oligosaccharide from growing alpha-1,4-glucan chains and the subsequent attachment of the oligosaccharide to the alpha-1,6 position.</text>
</comment>
<dbReference type="EC" id="2.4.1.18" evidence="10"/>
<protein>
    <recommendedName>
        <fullName evidence="10">1,4-alpha-glucan branching enzyme GlgB</fullName>
        <ecNumber evidence="10">2.4.1.18</ecNumber>
    </recommendedName>
    <alternativeName>
        <fullName evidence="10">1,4-alpha-D-glucan:1,4-alpha-D-glucan 6-glucosyl-transferase</fullName>
    </alternativeName>
    <alternativeName>
        <fullName evidence="10">Alpha-(1-&gt;4)-glucan branching enzyme</fullName>
    </alternativeName>
    <alternativeName>
        <fullName evidence="10">Glycogen branching enzyme</fullName>
        <shortName evidence="10">BE</shortName>
    </alternativeName>
</protein>
<dbReference type="PANTHER" id="PTHR43651:SF3">
    <property type="entry name" value="1,4-ALPHA-GLUCAN-BRANCHING ENZYME"/>
    <property type="match status" value="1"/>
</dbReference>
<comment type="caution">
    <text evidence="11">The sequence shown here is derived from an EMBL/GenBank/DDBJ whole genome shotgun (WGS) entry which is preliminary data.</text>
</comment>
<sequence length="628" mass="73183">MGEKLQFTELDQYLFGQGTHYDIYKKLGAHPTMRGRKKGVYFAVWAPNARSVSVVGDFNEWDIQKNPMQKTGPIGVYETFIPEAKIGDLYKFYIIGYHGEEIYKADPYGNEAELRPGTASRITDISSHKWKDTTWMKHRPEFNEKKSPMAIYEVHPGSWKKHEAKDEDDPGFYNYRELAHELAAYVKKMGYTHVELMGIAEHPFDGSWGYQVTGYYAPTSRYGTAEDFKYMIDHLHRNKIGVILDWVPAHFPKDAHGLANFDGTAVYEHEDPRQGEHPDWGTKIYNYGRPEVKNFLIANALFWIEECHVDGLRVDAVASMLYLDYGKKDGEWVANKYGDNKNLEAIEFFKHLNTVVLGRNHGTVMIAEESTAWPKVTGKAEDGGLGFSLKWNMGWMNDFLEYMKLDPYFRKDNHNKMTFSMTYAYSENYVLVISHDEVVHLKCSMLNKMPGYPDDKFRNLKAAYAFMLFHPGKKLLFMGQEFGQLREWSEERELDWYLLKEEKHQDLQNFVKTLLHMYTKYPALYAADNDPEGFEWINADDAYRSIFSLIRKSPTKRNNLLFVANYTPVDRPDYRVGVPKKKQYKLIMDENGLLDKPKIFKAEEQECDHREYSFNYSLPGYGVAVFTY</sequence>
<dbReference type="PANTHER" id="PTHR43651">
    <property type="entry name" value="1,4-ALPHA-GLUCAN-BRANCHING ENZYME"/>
    <property type="match status" value="1"/>
</dbReference>
<dbReference type="Gene3D" id="2.60.40.10">
    <property type="entry name" value="Immunoglobulins"/>
    <property type="match status" value="1"/>
</dbReference>
<evidence type="ECO:0000256" key="3">
    <source>
        <dbReference type="ARBA" id="ARBA00004964"/>
    </source>
</evidence>
<keyword evidence="7 10" id="KW-0808">Transferase</keyword>
<reference evidence="11 12" key="1">
    <citation type="submission" date="2018-08" db="EMBL/GenBank/DDBJ databases">
        <title>A genome reference for cultivated species of the human gut microbiota.</title>
        <authorList>
            <person name="Zou Y."/>
            <person name="Xue W."/>
            <person name="Luo G."/>
        </authorList>
    </citation>
    <scope>NUCLEOTIDE SEQUENCE [LARGE SCALE GENOMIC DNA]</scope>
    <source>
        <strain evidence="11 12">AM28-23</strain>
    </source>
</reference>
<evidence type="ECO:0000256" key="5">
    <source>
        <dbReference type="ARBA" id="ARBA00022600"/>
    </source>
</evidence>
<dbReference type="NCBIfam" id="TIGR01515">
    <property type="entry name" value="branching_enzym"/>
    <property type="match status" value="1"/>
</dbReference>
<dbReference type="GO" id="GO:0003844">
    <property type="term" value="F:1,4-alpha-glucan branching enzyme activity"/>
    <property type="evidence" value="ECO:0007669"/>
    <property type="project" value="UniProtKB-UniRule"/>
</dbReference>
<proteinExistence type="inferred from homology"/>
<evidence type="ECO:0000256" key="4">
    <source>
        <dbReference type="ARBA" id="ARBA00009000"/>
    </source>
</evidence>
<dbReference type="Gene3D" id="3.20.20.80">
    <property type="entry name" value="Glycosidases"/>
    <property type="match status" value="1"/>
</dbReference>
<dbReference type="InterPro" id="IPR006048">
    <property type="entry name" value="A-amylase/branching_C"/>
</dbReference>
<dbReference type="Gene3D" id="2.60.40.1180">
    <property type="entry name" value="Golgi alpha-mannosidase II"/>
    <property type="match status" value="1"/>
</dbReference>
<feature type="active site" description="Proton donor" evidence="10">
    <location>
        <position position="368"/>
    </location>
</feature>
<comment type="pathway">
    <text evidence="3 10">Glycan biosynthesis; glycogen biosynthesis.</text>
</comment>
<dbReference type="GO" id="GO:0004553">
    <property type="term" value="F:hydrolase activity, hydrolyzing O-glycosyl compounds"/>
    <property type="evidence" value="ECO:0007669"/>
    <property type="project" value="InterPro"/>
</dbReference>
<comment type="similarity">
    <text evidence="4 10">Belongs to the glycosyl hydrolase 13 family. GlgB subfamily.</text>
</comment>
<keyword evidence="6 10" id="KW-0328">Glycosyltransferase</keyword>
<evidence type="ECO:0000313" key="12">
    <source>
        <dbReference type="Proteomes" id="UP000283745"/>
    </source>
</evidence>
<dbReference type="InterPro" id="IPR013780">
    <property type="entry name" value="Glyco_hydro_b"/>
</dbReference>
<dbReference type="Proteomes" id="UP000283745">
    <property type="component" value="Unassembled WGS sequence"/>
</dbReference>
<dbReference type="AlphaFoldDB" id="A0A414EL16"/>
<dbReference type="EMBL" id="QSKF01000007">
    <property type="protein sequence ID" value="RHE39567.1"/>
    <property type="molecule type" value="Genomic_DNA"/>
</dbReference>
<evidence type="ECO:0000256" key="9">
    <source>
        <dbReference type="ARBA" id="ARBA00023277"/>
    </source>
</evidence>
<evidence type="ECO:0000256" key="2">
    <source>
        <dbReference type="ARBA" id="ARBA00002953"/>
    </source>
</evidence>
<evidence type="ECO:0000256" key="1">
    <source>
        <dbReference type="ARBA" id="ARBA00000826"/>
    </source>
</evidence>
<evidence type="ECO:0000256" key="7">
    <source>
        <dbReference type="ARBA" id="ARBA00022679"/>
    </source>
</evidence>
<dbReference type="GO" id="GO:0043169">
    <property type="term" value="F:cation binding"/>
    <property type="evidence" value="ECO:0007669"/>
    <property type="project" value="InterPro"/>
</dbReference>
<dbReference type="InterPro" id="IPR017853">
    <property type="entry name" value="GH"/>
</dbReference>
<feature type="active site" description="Nucleophile" evidence="10">
    <location>
        <position position="315"/>
    </location>
</feature>
<dbReference type="FunFam" id="2.60.40.10:FF:000169">
    <property type="entry name" value="1,4-alpha-glucan branching enzyme GlgB"/>
    <property type="match status" value="1"/>
</dbReference>
<dbReference type="InterPro" id="IPR006047">
    <property type="entry name" value="GH13_cat_dom"/>
</dbReference>
<dbReference type="SMART" id="SM00642">
    <property type="entry name" value="Aamy"/>
    <property type="match status" value="1"/>
</dbReference>
<dbReference type="Pfam" id="PF00128">
    <property type="entry name" value="Alpha-amylase"/>
    <property type="match status" value="1"/>
</dbReference>
<evidence type="ECO:0000256" key="6">
    <source>
        <dbReference type="ARBA" id="ARBA00022676"/>
    </source>
</evidence>
<dbReference type="SUPFAM" id="SSF51011">
    <property type="entry name" value="Glycosyl hydrolase domain"/>
    <property type="match status" value="1"/>
</dbReference>
<dbReference type="PIRSF" id="PIRSF000463">
    <property type="entry name" value="GlgB"/>
    <property type="match status" value="1"/>
</dbReference>
<evidence type="ECO:0000256" key="10">
    <source>
        <dbReference type="HAMAP-Rule" id="MF_00685"/>
    </source>
</evidence>
<accession>A0A414EL16</accession>
<organism evidence="11 12">
    <name type="scientific">Blautia obeum</name>
    <dbReference type="NCBI Taxonomy" id="40520"/>
    <lineage>
        <taxon>Bacteria</taxon>
        <taxon>Bacillati</taxon>
        <taxon>Bacillota</taxon>
        <taxon>Clostridia</taxon>
        <taxon>Lachnospirales</taxon>
        <taxon>Lachnospiraceae</taxon>
        <taxon>Blautia</taxon>
    </lineage>
</organism>
<dbReference type="InterPro" id="IPR004193">
    <property type="entry name" value="Glyco_hydro_13_N"/>
</dbReference>